<comment type="caution">
    <text evidence="2">The sequence shown here is derived from an EMBL/GenBank/DDBJ whole genome shotgun (WGS) entry which is preliminary data.</text>
</comment>
<gene>
    <name evidence="2" type="ORF">RFI_08822</name>
</gene>
<feature type="region of interest" description="Disordered" evidence="1">
    <location>
        <begin position="202"/>
        <end position="271"/>
    </location>
</feature>
<keyword evidence="3" id="KW-1185">Reference proteome</keyword>
<feature type="region of interest" description="Disordered" evidence="1">
    <location>
        <begin position="1"/>
        <end position="88"/>
    </location>
</feature>
<feature type="compositionally biased region" description="Polar residues" evidence="1">
    <location>
        <begin position="1"/>
        <end position="25"/>
    </location>
</feature>
<evidence type="ECO:0000256" key="1">
    <source>
        <dbReference type="SAM" id="MobiDB-lite"/>
    </source>
</evidence>
<reference evidence="2 3" key="1">
    <citation type="journal article" date="2013" name="Curr. Biol.">
        <title>The Genome of the Foraminiferan Reticulomyxa filosa.</title>
        <authorList>
            <person name="Glockner G."/>
            <person name="Hulsmann N."/>
            <person name="Schleicher M."/>
            <person name="Noegel A.A."/>
            <person name="Eichinger L."/>
            <person name="Gallinger C."/>
            <person name="Pawlowski J."/>
            <person name="Sierra R."/>
            <person name="Euteneuer U."/>
            <person name="Pillet L."/>
            <person name="Moustafa A."/>
            <person name="Platzer M."/>
            <person name="Groth M."/>
            <person name="Szafranski K."/>
            <person name="Schliwa M."/>
        </authorList>
    </citation>
    <scope>NUCLEOTIDE SEQUENCE [LARGE SCALE GENOMIC DNA]</scope>
</reference>
<protein>
    <submittedName>
        <fullName evidence="2">Uncharacterized protein</fullName>
    </submittedName>
</protein>
<feature type="compositionally biased region" description="Basic and acidic residues" evidence="1">
    <location>
        <begin position="246"/>
        <end position="259"/>
    </location>
</feature>
<accession>X6NPT1</accession>
<feature type="non-terminal residue" evidence="2">
    <location>
        <position position="1"/>
    </location>
</feature>
<dbReference type="AlphaFoldDB" id="X6NPT1"/>
<evidence type="ECO:0000313" key="2">
    <source>
        <dbReference type="EMBL" id="ETO28310.1"/>
    </source>
</evidence>
<dbReference type="EMBL" id="ASPP01006732">
    <property type="protein sequence ID" value="ETO28310.1"/>
    <property type="molecule type" value="Genomic_DNA"/>
</dbReference>
<feature type="compositionally biased region" description="Acidic residues" evidence="1">
    <location>
        <begin position="234"/>
        <end position="245"/>
    </location>
</feature>
<evidence type="ECO:0000313" key="3">
    <source>
        <dbReference type="Proteomes" id="UP000023152"/>
    </source>
</evidence>
<feature type="compositionally biased region" description="Acidic residues" evidence="1">
    <location>
        <begin position="54"/>
        <end position="68"/>
    </location>
</feature>
<proteinExistence type="predicted"/>
<name>X6NPT1_RETFI</name>
<organism evidence="2 3">
    <name type="scientific">Reticulomyxa filosa</name>
    <dbReference type="NCBI Taxonomy" id="46433"/>
    <lineage>
        <taxon>Eukaryota</taxon>
        <taxon>Sar</taxon>
        <taxon>Rhizaria</taxon>
        <taxon>Retaria</taxon>
        <taxon>Foraminifera</taxon>
        <taxon>Monothalamids</taxon>
        <taxon>Reticulomyxidae</taxon>
        <taxon>Reticulomyxa</taxon>
    </lineage>
</organism>
<feature type="non-terminal residue" evidence="2">
    <location>
        <position position="271"/>
    </location>
</feature>
<dbReference type="Proteomes" id="UP000023152">
    <property type="component" value="Unassembled WGS sequence"/>
</dbReference>
<feature type="compositionally biased region" description="Low complexity" evidence="1">
    <location>
        <begin position="33"/>
        <end position="49"/>
    </location>
</feature>
<sequence>QEDEMSQQIRQEVMNQMAANPTTQQDDVKASGTTTTMTTTTATTTTTTTNRETVDDDSGDEADEESDESNGKDQALHSKKNSRISREKAGMIGLLQTGKDEPMSEHDTTSLIDLVGSAGEMDEEQLILQQEISAMKSQLVNLTTAVDTHTVKETQKMAQEIRVDLMVSQEIAVHRMQANEKQKHSFFPQGYSKVVYGKDRMSQYPFSNTPRNSDPPGKQHSRLSSNTSQHEYVHDDDDHDDAESDLELKPEQWETEKTTESGLKSKQKQKQ</sequence>